<reference evidence="1 2" key="1">
    <citation type="journal article" date="2023" name="ACS Omega">
        <title>Identification of the Neoaspergillic Acid Biosynthesis Gene Cluster by Establishing an In Vitro CRISPR-Ribonucleoprotein Genetic System in Aspergillus melleus.</title>
        <authorList>
            <person name="Yuan B."/>
            <person name="Grau M.F."/>
            <person name="Murata R.M."/>
            <person name="Torok T."/>
            <person name="Venkateswaran K."/>
            <person name="Stajich J.E."/>
            <person name="Wang C.C.C."/>
        </authorList>
    </citation>
    <scope>NUCLEOTIDE SEQUENCE [LARGE SCALE GENOMIC DNA]</scope>
    <source>
        <strain evidence="1 2">IMV 1140</strain>
    </source>
</reference>
<sequence length="158" mass="17560">MPYVSCLKRPVDSVETMEDMAVNLIRLGYPVHLGAVNHPVSTKEEGIRRFVPGLPTYPWNHSTSYWAESRVNHQIRYKPYSPHELLGLPISGAATLTWRNFLRLSDLPWMGDHRVDGAIVLPGAAYASMAIEAVRLVNGEVSIPKSAFTAIASETWSS</sequence>
<gene>
    <name evidence="1" type="ORF">N8T08_006234</name>
</gene>
<accession>A0ACC3B1F1</accession>
<name>A0ACC3B1F1_9EURO</name>
<evidence type="ECO:0000313" key="2">
    <source>
        <dbReference type="Proteomes" id="UP001177260"/>
    </source>
</evidence>
<dbReference type="Proteomes" id="UP001177260">
    <property type="component" value="Unassembled WGS sequence"/>
</dbReference>
<organism evidence="1 2">
    <name type="scientific">Aspergillus melleus</name>
    <dbReference type="NCBI Taxonomy" id="138277"/>
    <lineage>
        <taxon>Eukaryota</taxon>
        <taxon>Fungi</taxon>
        <taxon>Dikarya</taxon>
        <taxon>Ascomycota</taxon>
        <taxon>Pezizomycotina</taxon>
        <taxon>Eurotiomycetes</taxon>
        <taxon>Eurotiomycetidae</taxon>
        <taxon>Eurotiales</taxon>
        <taxon>Aspergillaceae</taxon>
        <taxon>Aspergillus</taxon>
        <taxon>Aspergillus subgen. Circumdati</taxon>
    </lineage>
</organism>
<protein>
    <submittedName>
        <fullName evidence="1">Uncharacterized protein</fullName>
    </submittedName>
</protein>
<comment type="caution">
    <text evidence="1">The sequence shown here is derived from an EMBL/GenBank/DDBJ whole genome shotgun (WGS) entry which is preliminary data.</text>
</comment>
<proteinExistence type="predicted"/>
<dbReference type="EMBL" id="JAOPJF010000038">
    <property type="protein sequence ID" value="KAK1143624.1"/>
    <property type="molecule type" value="Genomic_DNA"/>
</dbReference>
<evidence type="ECO:0000313" key="1">
    <source>
        <dbReference type="EMBL" id="KAK1143624.1"/>
    </source>
</evidence>
<keyword evidence="2" id="KW-1185">Reference proteome</keyword>